<dbReference type="Gene3D" id="1.10.220.20">
    <property type="match status" value="1"/>
</dbReference>
<organism evidence="3 4">
    <name type="scientific">Entamoeba invadens IP1</name>
    <dbReference type="NCBI Taxonomy" id="370355"/>
    <lineage>
        <taxon>Eukaryota</taxon>
        <taxon>Amoebozoa</taxon>
        <taxon>Evosea</taxon>
        <taxon>Archamoebae</taxon>
        <taxon>Mastigamoebida</taxon>
        <taxon>Entamoebidae</taxon>
        <taxon>Entamoeba</taxon>
    </lineage>
</organism>
<dbReference type="InterPro" id="IPR032691">
    <property type="entry name" value="Mon2/Sec7/BIG1-like_HUS"/>
</dbReference>
<dbReference type="Pfam" id="PF01369">
    <property type="entry name" value="Sec7"/>
    <property type="match status" value="1"/>
</dbReference>
<dbReference type="Gene3D" id="1.10.1000.11">
    <property type="entry name" value="Arf Nucleotide-binding Site Opener,domain 2"/>
    <property type="match status" value="1"/>
</dbReference>
<dbReference type="InterPro" id="IPR023394">
    <property type="entry name" value="Sec7_C_sf"/>
</dbReference>
<dbReference type="PROSITE" id="PS50190">
    <property type="entry name" value="SEC7"/>
    <property type="match status" value="1"/>
</dbReference>
<dbReference type="VEuPathDB" id="AmoebaDB:EIN_407440"/>
<dbReference type="SUPFAM" id="SSF48425">
    <property type="entry name" value="Sec7 domain"/>
    <property type="match status" value="1"/>
</dbReference>
<protein>
    <recommendedName>
        <fullName evidence="2">SEC7 domain-containing protein</fullName>
    </recommendedName>
</protein>
<reference evidence="3 4" key="1">
    <citation type="submission" date="2012-10" db="EMBL/GenBank/DDBJ databases">
        <authorList>
            <person name="Zafar N."/>
            <person name="Inman J."/>
            <person name="Hall N."/>
            <person name="Lorenzi H."/>
            <person name="Caler E."/>
        </authorList>
    </citation>
    <scope>NUCLEOTIDE SEQUENCE [LARGE SCALE GENOMIC DNA]</scope>
    <source>
        <strain evidence="3 4">IP1</strain>
    </source>
</reference>
<feature type="region of interest" description="Disordered" evidence="1">
    <location>
        <begin position="1119"/>
        <end position="1161"/>
    </location>
</feature>
<dbReference type="EMBL" id="KB207048">
    <property type="protein sequence ID" value="ELP85555.1"/>
    <property type="molecule type" value="Genomic_DNA"/>
</dbReference>
<feature type="domain" description="SEC7" evidence="2">
    <location>
        <begin position="389"/>
        <end position="590"/>
    </location>
</feature>
<keyword evidence="4" id="KW-1185">Reference proteome</keyword>
<dbReference type="OrthoDB" id="17764at2759"/>
<gene>
    <name evidence="3" type="ORF">EIN_407440</name>
</gene>
<dbReference type="GO" id="GO:0005085">
    <property type="term" value="F:guanyl-nucleotide exchange factor activity"/>
    <property type="evidence" value="ECO:0007669"/>
    <property type="project" value="InterPro"/>
</dbReference>
<dbReference type="KEGG" id="eiv:EIN_407440"/>
<sequence length="1161" mass="132600">MDSSLTVEKVIMISYLHLAHIATSIEKDNTLATNNHIQGSLSIIENIFSSNQMSETEIAEVLTTFIVILQNPTEKLDIVNEACTALTKIIPCLQNNTQGDVLVSSVVMCLLKKSFQSEITIEKILLVRECTLSLKDEKLLFMAFEWMKQSVALSAGNLDIQKMLDENYKLTIKDLFDKSLSKNLVSILKYILLYLLNQLTIEDIGNKAKTIETLQEIYTNHTTAFYETPELFDALKYRIVPMLLTVVVVPSIFIQSAITSITLNFLDEIFCFHHSSMKVEFENYIVQLIYMIELIFTTTSDLETRFSHDVIVQTTKLIVRNIRHIFLRENMMANLFFNYDCDPYCTDLFQFFMMTVFKHLNGEGYNMLLPVVLVLLKSVKPSSNKTTYNWQDALETKKFYRQMSNAFAENNFTGIKEFTQWKASHDKDGKAPTPDEIADLFLTIPQISRTRVTEYFLNDDEFNQIVFGNYLEKLHCYEMDVLNCFIRVVQTVELPKENENIDKLFLKVAQNYVKNVSSHVNENQNAQEVPVDKKVNDIATLFSDVIKLSLSPVPRKTKIEISLEEFVQKNNDNFLPKDVVAHIYQYVDTHIIVVPNCLPTTVPTQHIHLDFKERECMCRPYELGVIDVYPKFIRVFTPLLLGALTKKDLFKKETAECYVYLVEVGRILRDNEVVKEVVHSLTTVSGVLQNTSFLEERKKLDEVIVLLNIIKSSFPFLINNEDTVRVLSKLYKLGVLHVDDPKDFPVLQTKQEKKEGWWFTNLFYNENSLIEQSIKEITSHVKFQEVFVDYKSGEEIMKYMIMMVQESTGEDRLELLNTVQYIVFNLREKLDEVVDILISNVTLAIDSYPFFEYVMRVYAYAIGVKKNGNLALLVPFLTSQPHQHLTTVTPLVSAIFCGIVSQKQIVMDILKEKPILVPIACCVLLKSVDNDRVDTVLMIIKGLQNGESKNAMISNLVLAIGANADLVGWKSCLEECIDVMISCNTINRNWLDLCERKSVDVTKVLNYVSEKEITPQTAKVISEIVMILIDKERSKLQSPVLISSSSQIPKVDSELEISEGYAMNILVECAKAEKELMPIVEINIVALKKLFPTSFVEGSSFYKTVMENVPQEIVHKFSTPASEKKEPTDHILPASQQGQAAPPPVPVVSPTTEPQEKIVVQ</sequence>
<dbReference type="Pfam" id="PF12783">
    <property type="entry name" value="Sec7-like_HUS"/>
    <property type="match status" value="1"/>
</dbReference>
<evidence type="ECO:0000313" key="4">
    <source>
        <dbReference type="Proteomes" id="UP000014680"/>
    </source>
</evidence>
<evidence type="ECO:0000256" key="1">
    <source>
        <dbReference type="SAM" id="MobiDB-lite"/>
    </source>
</evidence>
<dbReference type="GeneID" id="14884664"/>
<dbReference type="InterPro" id="IPR000904">
    <property type="entry name" value="Sec7_dom"/>
</dbReference>
<dbReference type="OMA" id="EFCEGTS"/>
<dbReference type="AlphaFoldDB" id="A0A0A1TZB5"/>
<dbReference type="RefSeq" id="XP_004184901.1">
    <property type="nucleotide sequence ID" value="XM_004184853.1"/>
</dbReference>
<evidence type="ECO:0000259" key="2">
    <source>
        <dbReference type="PROSITE" id="PS50190"/>
    </source>
</evidence>
<evidence type="ECO:0000313" key="3">
    <source>
        <dbReference type="EMBL" id="ELP85555.1"/>
    </source>
</evidence>
<accession>A0A0A1TZB5</accession>
<dbReference type="GO" id="GO:0032012">
    <property type="term" value="P:regulation of ARF protein signal transduction"/>
    <property type="evidence" value="ECO:0007669"/>
    <property type="project" value="InterPro"/>
</dbReference>
<dbReference type="Proteomes" id="UP000014680">
    <property type="component" value="Unassembled WGS sequence"/>
</dbReference>
<name>A0A0A1TZB5_ENTIV</name>
<proteinExistence type="predicted"/>
<dbReference type="InterPro" id="IPR035999">
    <property type="entry name" value="Sec7_dom_sf"/>
</dbReference>